<proteinExistence type="predicted"/>
<dbReference type="AlphaFoldDB" id="A0A8H5X928"/>
<sequence length="322" mass="37157">MFAEAHLYDKFNATAMLFAVQLWCDIKDHPNNMLEPDIAEPLPFVSLAVFIIYFEHWLKIHEHLQCLSFIHPFRLIHLLYWNDILQPFNNDEAFYVKENAINSEQVQQYVRDAKAMGPRISVTEHIDFYPFMISGSKMVCPQDIPYKFRLNETRKAMIGMPDLRVLGLPSYLTKESEMIEIGMPEPIARITFLPETSCELALTNFLDTTGAGLTLLFGDSLKSGTIWTHKFQSYTPLTDLPIQAYFNGNMIDAWSRLLDRRMAWLETLGVLGKVRVRTGDDGLPGYHGMPLENDNRYLDESYAGRMVKLALEDPRKRPEPRS</sequence>
<comment type="caution">
    <text evidence="1">The sequence shown here is derived from an EMBL/GenBank/DDBJ whole genome shotgun (WGS) entry which is preliminary data.</text>
</comment>
<dbReference type="EMBL" id="JAAOAK010000123">
    <property type="protein sequence ID" value="KAF5688111.1"/>
    <property type="molecule type" value="Genomic_DNA"/>
</dbReference>
<reference evidence="1 2" key="1">
    <citation type="submission" date="2020-05" db="EMBL/GenBank/DDBJ databases">
        <title>Identification and distribution of gene clusters putatively required for synthesis of sphingolipid metabolism inhibitors in phylogenetically diverse species of the filamentous fungus Fusarium.</title>
        <authorList>
            <person name="Kim H.-S."/>
            <person name="Busman M."/>
            <person name="Brown D.W."/>
            <person name="Divon H."/>
            <person name="Uhlig S."/>
            <person name="Proctor R.H."/>
        </authorList>
    </citation>
    <scope>NUCLEOTIDE SEQUENCE [LARGE SCALE GENOMIC DNA]</scope>
    <source>
        <strain evidence="1 2">NRRL 25311</strain>
    </source>
</reference>
<evidence type="ECO:0000313" key="1">
    <source>
        <dbReference type="EMBL" id="KAF5688111.1"/>
    </source>
</evidence>
<accession>A0A8H5X928</accession>
<dbReference type="Proteomes" id="UP000562682">
    <property type="component" value="Unassembled WGS sequence"/>
</dbReference>
<protein>
    <submittedName>
        <fullName evidence="1">Uncharacterized protein</fullName>
    </submittedName>
</protein>
<organism evidence="1 2">
    <name type="scientific">Fusarium denticulatum</name>
    <dbReference type="NCBI Taxonomy" id="48507"/>
    <lineage>
        <taxon>Eukaryota</taxon>
        <taxon>Fungi</taxon>
        <taxon>Dikarya</taxon>
        <taxon>Ascomycota</taxon>
        <taxon>Pezizomycotina</taxon>
        <taxon>Sordariomycetes</taxon>
        <taxon>Hypocreomycetidae</taxon>
        <taxon>Hypocreales</taxon>
        <taxon>Nectriaceae</taxon>
        <taxon>Fusarium</taxon>
        <taxon>Fusarium fujikuroi species complex</taxon>
    </lineage>
</organism>
<gene>
    <name evidence="1" type="ORF">FDENT_5009</name>
</gene>
<keyword evidence="2" id="KW-1185">Reference proteome</keyword>
<evidence type="ECO:0000313" key="2">
    <source>
        <dbReference type="Proteomes" id="UP000562682"/>
    </source>
</evidence>
<name>A0A8H5X928_9HYPO</name>